<feature type="transmembrane region" description="Helical" evidence="2">
    <location>
        <begin position="194"/>
        <end position="218"/>
    </location>
</feature>
<protein>
    <submittedName>
        <fullName evidence="3">MATE family efflux transporter</fullName>
    </submittedName>
</protein>
<dbReference type="Pfam" id="PF01554">
    <property type="entry name" value="MatE"/>
    <property type="match status" value="1"/>
</dbReference>
<feature type="transmembrane region" description="Helical" evidence="2">
    <location>
        <begin position="166"/>
        <end position="187"/>
    </location>
</feature>
<sequence>MDGVAWATVIAQGLSFIVSVLYLNKTHDIFKTNFLKLKFNREIFRQILRIGLPSGVQQSLVSLGLMFMSGVVNGFGTAVMAGYAAASRIDSFVGMPAMNIGNALSSFTGQNIGAGKFDRVKRGYHAALKIGLSISVVLMAVLFFGGEMLIGIFTHDTEVVRVGAEYLRVIAPFYFLFTIMFVTNGVIRGSGEAVLPMVSTIMAMWVVRIPCAVIFSRLWGVTGVWFAMPTGWLMGLLISVIYYKSGRWMKKRIIRTPAVPEEGDL</sequence>
<proteinExistence type="predicted"/>
<keyword evidence="2" id="KW-0472">Membrane</keyword>
<dbReference type="KEGG" id="bhc:JFL75_16765"/>
<feature type="transmembrane region" description="Helical" evidence="2">
    <location>
        <begin position="224"/>
        <end position="243"/>
    </location>
</feature>
<evidence type="ECO:0000313" key="4">
    <source>
        <dbReference type="Proteomes" id="UP000595917"/>
    </source>
</evidence>
<dbReference type="Proteomes" id="UP000595917">
    <property type="component" value="Chromosome"/>
</dbReference>
<feature type="transmembrane region" description="Helical" evidence="2">
    <location>
        <begin position="126"/>
        <end position="146"/>
    </location>
</feature>
<dbReference type="NCBIfam" id="TIGR00797">
    <property type="entry name" value="matE"/>
    <property type="match status" value="1"/>
</dbReference>
<evidence type="ECO:0000256" key="2">
    <source>
        <dbReference type="SAM" id="Phobius"/>
    </source>
</evidence>
<keyword evidence="2" id="KW-0812">Transmembrane</keyword>
<keyword evidence="1" id="KW-0813">Transport</keyword>
<dbReference type="AlphaFoldDB" id="A0A7T8B9K6"/>
<dbReference type="GO" id="GO:0042910">
    <property type="term" value="F:xenobiotic transmembrane transporter activity"/>
    <property type="evidence" value="ECO:0007669"/>
    <property type="project" value="InterPro"/>
</dbReference>
<dbReference type="GO" id="GO:0015297">
    <property type="term" value="F:antiporter activity"/>
    <property type="evidence" value="ECO:0007669"/>
    <property type="project" value="InterPro"/>
</dbReference>
<organism evidence="3 4">
    <name type="scientific">Breznakiella homolactica</name>
    <dbReference type="NCBI Taxonomy" id="2798577"/>
    <lineage>
        <taxon>Bacteria</taxon>
        <taxon>Pseudomonadati</taxon>
        <taxon>Spirochaetota</taxon>
        <taxon>Spirochaetia</taxon>
        <taxon>Spirochaetales</taxon>
        <taxon>Breznakiellaceae</taxon>
        <taxon>Breznakiella</taxon>
    </lineage>
</organism>
<evidence type="ECO:0000313" key="3">
    <source>
        <dbReference type="EMBL" id="QQO08567.1"/>
    </source>
</evidence>
<feature type="transmembrane region" description="Helical" evidence="2">
    <location>
        <begin position="6"/>
        <end position="23"/>
    </location>
</feature>
<gene>
    <name evidence="3" type="ORF">JFL75_16765</name>
</gene>
<dbReference type="RefSeq" id="WP_215625873.1">
    <property type="nucleotide sequence ID" value="NZ_CP067089.2"/>
</dbReference>
<dbReference type="InterPro" id="IPR002528">
    <property type="entry name" value="MATE_fam"/>
</dbReference>
<accession>A0A7T8B9K6</accession>
<keyword evidence="4" id="KW-1185">Reference proteome</keyword>
<name>A0A7T8B9K6_9SPIR</name>
<dbReference type="EMBL" id="CP067089">
    <property type="protein sequence ID" value="QQO08567.1"/>
    <property type="molecule type" value="Genomic_DNA"/>
</dbReference>
<evidence type="ECO:0000256" key="1">
    <source>
        <dbReference type="ARBA" id="ARBA00022448"/>
    </source>
</evidence>
<dbReference type="InterPro" id="IPR050222">
    <property type="entry name" value="MATE_MdtK"/>
</dbReference>
<reference evidence="3" key="1">
    <citation type="submission" date="2021-01" db="EMBL/GenBank/DDBJ databases">
        <title>Description of Breznakiella homolactica.</title>
        <authorList>
            <person name="Song Y."/>
            <person name="Brune A."/>
        </authorList>
    </citation>
    <scope>NUCLEOTIDE SEQUENCE</scope>
    <source>
        <strain evidence="3">RmG30</strain>
    </source>
</reference>
<dbReference type="PANTHER" id="PTHR43298">
    <property type="entry name" value="MULTIDRUG RESISTANCE PROTEIN NORM-RELATED"/>
    <property type="match status" value="1"/>
</dbReference>
<dbReference type="GO" id="GO:0005886">
    <property type="term" value="C:plasma membrane"/>
    <property type="evidence" value="ECO:0007669"/>
    <property type="project" value="TreeGrafter"/>
</dbReference>
<dbReference type="PANTHER" id="PTHR43298:SF2">
    <property type="entry name" value="FMN_FAD EXPORTER YEEO-RELATED"/>
    <property type="match status" value="1"/>
</dbReference>
<keyword evidence="2" id="KW-1133">Transmembrane helix</keyword>